<feature type="transmembrane region" description="Helical" evidence="6">
    <location>
        <begin position="370"/>
        <end position="390"/>
    </location>
</feature>
<evidence type="ECO:0000256" key="4">
    <source>
        <dbReference type="ARBA" id="ARBA00022989"/>
    </source>
</evidence>
<dbReference type="InterPro" id="IPR050250">
    <property type="entry name" value="Macrolide_Exporter_MacB"/>
</dbReference>
<dbReference type="EMBL" id="DVHI01000086">
    <property type="protein sequence ID" value="HIR63281.1"/>
    <property type="molecule type" value="Genomic_DNA"/>
</dbReference>
<protein>
    <submittedName>
        <fullName evidence="9">ABC transporter permease</fullName>
    </submittedName>
</protein>
<feature type="transmembrane region" description="Helical" evidence="6">
    <location>
        <begin position="656"/>
        <end position="678"/>
    </location>
</feature>
<organism evidence="9 10">
    <name type="scientific">Candidatus Coprenecus avistercoris</name>
    <dbReference type="NCBI Taxonomy" id="2840730"/>
    <lineage>
        <taxon>Bacteria</taxon>
        <taxon>Pseudomonadati</taxon>
        <taxon>Bacteroidota</taxon>
        <taxon>Bacteroidia</taxon>
        <taxon>Bacteroidales</taxon>
        <taxon>Rikenellaceae</taxon>
        <taxon>Rikenellaceae incertae sedis</taxon>
        <taxon>Candidatus Coprenecus</taxon>
    </lineage>
</organism>
<feature type="transmembrane region" description="Helical" evidence="6">
    <location>
        <begin position="423"/>
        <end position="441"/>
    </location>
</feature>
<feature type="domain" description="ABC3 transporter permease C-terminal" evidence="7">
    <location>
        <begin position="659"/>
        <end position="772"/>
    </location>
</feature>
<evidence type="ECO:0000256" key="5">
    <source>
        <dbReference type="ARBA" id="ARBA00023136"/>
    </source>
</evidence>
<evidence type="ECO:0000313" key="9">
    <source>
        <dbReference type="EMBL" id="HIR63281.1"/>
    </source>
</evidence>
<reference evidence="9" key="2">
    <citation type="journal article" date="2021" name="PeerJ">
        <title>Extensive microbial diversity within the chicken gut microbiome revealed by metagenomics and culture.</title>
        <authorList>
            <person name="Gilroy R."/>
            <person name="Ravi A."/>
            <person name="Getino M."/>
            <person name="Pursley I."/>
            <person name="Horton D.L."/>
            <person name="Alikhan N.F."/>
            <person name="Baker D."/>
            <person name="Gharbi K."/>
            <person name="Hall N."/>
            <person name="Watson M."/>
            <person name="Adriaenssens E.M."/>
            <person name="Foster-Nyarko E."/>
            <person name="Jarju S."/>
            <person name="Secka A."/>
            <person name="Antonio M."/>
            <person name="Oren A."/>
            <person name="Chaudhuri R.R."/>
            <person name="La Ragione R."/>
            <person name="Hildebrand F."/>
            <person name="Pallen M.J."/>
        </authorList>
    </citation>
    <scope>NUCLEOTIDE SEQUENCE</scope>
    <source>
        <strain evidence="9">ChiHjej13B12-12457</strain>
    </source>
</reference>
<keyword evidence="2" id="KW-1003">Cell membrane</keyword>
<feature type="domain" description="MacB-like periplasmic core" evidence="8">
    <location>
        <begin position="21"/>
        <end position="235"/>
    </location>
</feature>
<name>A0A9D1E279_9BACT</name>
<dbReference type="GO" id="GO:0022857">
    <property type="term" value="F:transmembrane transporter activity"/>
    <property type="evidence" value="ECO:0007669"/>
    <property type="project" value="TreeGrafter"/>
</dbReference>
<evidence type="ECO:0000256" key="3">
    <source>
        <dbReference type="ARBA" id="ARBA00022692"/>
    </source>
</evidence>
<proteinExistence type="predicted"/>
<dbReference type="PANTHER" id="PTHR30572:SF18">
    <property type="entry name" value="ABC-TYPE MACROLIDE FAMILY EXPORT SYSTEM PERMEASE COMPONENT 2"/>
    <property type="match status" value="1"/>
</dbReference>
<dbReference type="GO" id="GO:0005886">
    <property type="term" value="C:plasma membrane"/>
    <property type="evidence" value="ECO:0007669"/>
    <property type="project" value="UniProtKB-SubCell"/>
</dbReference>
<comment type="subcellular location">
    <subcellularLocation>
        <location evidence="1">Cell membrane</location>
        <topology evidence="1">Multi-pass membrane protein</topology>
    </subcellularLocation>
</comment>
<feature type="transmembrane region" description="Helical" evidence="6">
    <location>
        <begin position="334"/>
        <end position="358"/>
    </location>
</feature>
<keyword evidence="3 6" id="KW-0812">Transmembrane</keyword>
<evidence type="ECO:0000256" key="2">
    <source>
        <dbReference type="ARBA" id="ARBA00022475"/>
    </source>
</evidence>
<accession>A0A9D1E279</accession>
<dbReference type="InterPro" id="IPR003838">
    <property type="entry name" value="ABC3_permease_C"/>
</dbReference>
<evidence type="ECO:0000313" key="10">
    <source>
        <dbReference type="Proteomes" id="UP000886744"/>
    </source>
</evidence>
<dbReference type="Proteomes" id="UP000886744">
    <property type="component" value="Unassembled WGS sequence"/>
</dbReference>
<feature type="transmembrane region" description="Helical" evidence="6">
    <location>
        <begin position="20"/>
        <end position="41"/>
    </location>
</feature>
<feature type="domain" description="ABC3 transporter permease C-terminal" evidence="7">
    <location>
        <begin position="285"/>
        <end position="397"/>
    </location>
</feature>
<evidence type="ECO:0000259" key="7">
    <source>
        <dbReference type="Pfam" id="PF02687"/>
    </source>
</evidence>
<keyword evidence="4 6" id="KW-1133">Transmembrane helix</keyword>
<keyword evidence="5 6" id="KW-0472">Membrane</keyword>
<dbReference type="Pfam" id="PF02687">
    <property type="entry name" value="FtsX"/>
    <property type="match status" value="2"/>
</dbReference>
<feature type="transmembrane region" description="Helical" evidence="6">
    <location>
        <begin position="743"/>
        <end position="765"/>
    </location>
</feature>
<evidence type="ECO:0000259" key="8">
    <source>
        <dbReference type="Pfam" id="PF12704"/>
    </source>
</evidence>
<dbReference type="AlphaFoldDB" id="A0A9D1E279"/>
<comment type="caution">
    <text evidence="9">The sequence shown here is derived from an EMBL/GenBank/DDBJ whole genome shotgun (WGS) entry which is preliminary data.</text>
</comment>
<gene>
    <name evidence="9" type="ORF">IAC94_07150</name>
</gene>
<sequence>MLKLILRNLGHTLRRYPLPAAINLAGLVVALTAFIIIMSHVEYETTFDRSYPTSGRIFRVDCPGNDEIFRSILPNAFARDVINSSAHIEAGTMLMPYLGKLPFYIDDAAGEPHGYELRCDMVQPDFMKVFGVRLTSGDPEALTRPQTAIIPQSMAENLFEGDAVGKILRTDGNWFFPEGELTVGAVYEDFPSNSNLQNSIYFAVDERVTPYTYGGANFICYLLLDSRESASLVENEFNSNFDFSLSWMSPIELVPMEDIYFMEQGGDGRVFYSGSRSTTILLTAIGILVLLSGVINFANFFTSLAPVRIRSINTQKVVGASTSRLRWMLTMETVVIALIALIISFLLAGWISPMLVSANILKGLFTAHSIGIIVTVSVITIAAGILAGLYPSWYATSFAPALVLKGDFGLSKGGRTFRNVMSGIQYTVAFVTLVFMTFVLLQNRLMRNTILGFDKDEIAVANASATITAKMDMLRSSAQKYPSIAGIAYSSEKVGASDSYSTQGIEYNGENIQMFFIGVDPQFMDVMGIEMVEGRNFNQYDSAGVTVVTRYMMDQFGIMPGDILPETGEVIGICENVRFNSVREPNTPIAFIPSGIYSGVNGVLYFRITAGSNAFQAASDIESLIREADPYWPSQVEFYDTIQNNLYQNEIRTSRLVVAFSVIAAILALCGVIGLVLFDTEYRRKETAVRKIFGASVASILERANIGYGTIVLICFALSCPIAAVITSRWLQNFVDRVHISPWVFALALVAVSAVTALIVTAVFYRRATANPRDGLQ</sequence>
<feature type="transmembrane region" description="Helical" evidence="6">
    <location>
        <begin position="279"/>
        <end position="301"/>
    </location>
</feature>
<dbReference type="InterPro" id="IPR025857">
    <property type="entry name" value="MacB_PCD"/>
</dbReference>
<dbReference type="PANTHER" id="PTHR30572">
    <property type="entry name" value="MEMBRANE COMPONENT OF TRANSPORTER-RELATED"/>
    <property type="match status" value="1"/>
</dbReference>
<feature type="domain" description="MacB-like periplasmic core" evidence="8">
    <location>
        <begin position="470"/>
        <end position="623"/>
    </location>
</feature>
<feature type="transmembrane region" description="Helical" evidence="6">
    <location>
        <begin position="706"/>
        <end position="731"/>
    </location>
</feature>
<evidence type="ECO:0000256" key="1">
    <source>
        <dbReference type="ARBA" id="ARBA00004651"/>
    </source>
</evidence>
<reference evidence="9" key="1">
    <citation type="submission" date="2020-10" db="EMBL/GenBank/DDBJ databases">
        <authorList>
            <person name="Gilroy R."/>
        </authorList>
    </citation>
    <scope>NUCLEOTIDE SEQUENCE</scope>
    <source>
        <strain evidence="9">ChiHjej13B12-12457</strain>
    </source>
</reference>
<evidence type="ECO:0000256" key="6">
    <source>
        <dbReference type="SAM" id="Phobius"/>
    </source>
</evidence>
<dbReference type="Pfam" id="PF12704">
    <property type="entry name" value="MacB_PCD"/>
    <property type="match status" value="2"/>
</dbReference>